<dbReference type="SUPFAM" id="SSF54909">
    <property type="entry name" value="Dimeric alpha+beta barrel"/>
    <property type="match status" value="1"/>
</dbReference>
<dbReference type="OrthoDB" id="2157140at2"/>
<evidence type="ECO:0008006" key="3">
    <source>
        <dbReference type="Google" id="ProtNLM"/>
    </source>
</evidence>
<dbReference type="Gene3D" id="3.30.70.100">
    <property type="match status" value="1"/>
</dbReference>
<evidence type="ECO:0000313" key="2">
    <source>
        <dbReference type="Proteomes" id="UP000182635"/>
    </source>
</evidence>
<organism evidence="1 2">
    <name type="scientific">Ligilactobacillus ruminis DSM 20403 = NBRC 102161</name>
    <dbReference type="NCBI Taxonomy" id="1423798"/>
    <lineage>
        <taxon>Bacteria</taxon>
        <taxon>Bacillati</taxon>
        <taxon>Bacillota</taxon>
        <taxon>Bacilli</taxon>
        <taxon>Lactobacillales</taxon>
        <taxon>Lactobacillaceae</taxon>
        <taxon>Ligilactobacillus</taxon>
    </lineage>
</organism>
<evidence type="ECO:0000313" key="1">
    <source>
        <dbReference type="EMBL" id="SFG52917.1"/>
    </source>
</evidence>
<name>A0A1I2SPP2_9LACO</name>
<accession>A0A1I2SPP2</accession>
<dbReference type="GeneID" id="29803047"/>
<dbReference type="RefSeq" id="WP_014074279.1">
    <property type="nucleotide sequence ID" value="NZ_AYYL01000053.1"/>
</dbReference>
<dbReference type="Proteomes" id="UP000182635">
    <property type="component" value="Unassembled WGS sequence"/>
</dbReference>
<reference evidence="2" key="1">
    <citation type="submission" date="2016-10" db="EMBL/GenBank/DDBJ databases">
        <authorList>
            <person name="Varghese N."/>
            <person name="Submissions S."/>
        </authorList>
    </citation>
    <scope>NUCLEOTIDE SEQUENCE [LARGE SCALE GENOMIC DNA]</scope>
    <source>
        <strain evidence="2">DSM 20403</strain>
    </source>
</reference>
<sequence length="166" mass="19379">MALHEINIALGPEATINMLIEKYPERHFLKYRSSDDHRKFMLLDVSGEKNVFQSGLNYRVIQTLGEVELAENAILELRYMTLDSDEQKVMQSILDSWDDEKKRPLGLKSYVELRSIKQDYEYLLINSWEDEHDFLQWNNSSDNQLTQFGHAGNKAAVVNQYQSVGY</sequence>
<proteinExistence type="predicted"/>
<gene>
    <name evidence="1" type="ORF">SAMN02910432_01723</name>
</gene>
<dbReference type="AlphaFoldDB" id="A0A1I2SPP2"/>
<protein>
    <recommendedName>
        <fullName evidence="3">Heme-degrading monooxygenase HmoA</fullName>
    </recommendedName>
</protein>
<dbReference type="EMBL" id="FOPI01000031">
    <property type="protein sequence ID" value="SFG52917.1"/>
    <property type="molecule type" value="Genomic_DNA"/>
</dbReference>
<dbReference type="InterPro" id="IPR011008">
    <property type="entry name" value="Dimeric_a/b-barrel"/>
</dbReference>